<keyword evidence="5 7" id="KW-1133">Transmembrane helix</keyword>
<sequence>NWLMYGGGPAIIAIVGQALWKLGNNAIKGPLAAALGMLVAGLSLAGWNELGLLALGGVVMTASRLRQRDIITGAIATIAGSAAAFAQTVVTANVPVTLTRLTLFFLKVGSVLFGSGYVLLAFLRADLIDRWAWLTEQQLIDAVTIGQVTPGPVFTTATFIGYLVAGWAGAALATIGIFAPGFFFVAMSRPVIPRLRDSAITSALLDGLVVASLGLMAAVTWHLGRSAIIDIPTTGLAAAALVLLNTIRPNSTWLVVGGAIAGWLLQRGA</sequence>
<dbReference type="AlphaFoldDB" id="A0A381RUI4"/>
<evidence type="ECO:0000256" key="5">
    <source>
        <dbReference type="ARBA" id="ARBA00022989"/>
    </source>
</evidence>
<evidence type="ECO:0000256" key="7">
    <source>
        <dbReference type="SAM" id="Phobius"/>
    </source>
</evidence>
<dbReference type="GO" id="GO:0015109">
    <property type="term" value="F:chromate transmembrane transporter activity"/>
    <property type="evidence" value="ECO:0007669"/>
    <property type="project" value="InterPro"/>
</dbReference>
<reference evidence="8" key="1">
    <citation type="submission" date="2018-05" db="EMBL/GenBank/DDBJ databases">
        <authorList>
            <person name="Lanie J.A."/>
            <person name="Ng W.-L."/>
            <person name="Kazmierczak K.M."/>
            <person name="Andrzejewski T.M."/>
            <person name="Davidsen T.M."/>
            <person name="Wayne K.J."/>
            <person name="Tettelin H."/>
            <person name="Glass J.I."/>
            <person name="Rusch D."/>
            <person name="Podicherti R."/>
            <person name="Tsui H.-C.T."/>
            <person name="Winkler M.E."/>
        </authorList>
    </citation>
    <scope>NUCLEOTIDE SEQUENCE</scope>
</reference>
<feature type="transmembrane region" description="Helical" evidence="7">
    <location>
        <begin position="199"/>
        <end position="221"/>
    </location>
</feature>
<name>A0A381RUI4_9ZZZZ</name>
<feature type="non-terminal residue" evidence="8">
    <location>
        <position position="1"/>
    </location>
</feature>
<evidence type="ECO:0000256" key="1">
    <source>
        <dbReference type="ARBA" id="ARBA00004651"/>
    </source>
</evidence>
<evidence type="ECO:0000256" key="6">
    <source>
        <dbReference type="ARBA" id="ARBA00023136"/>
    </source>
</evidence>
<dbReference type="GO" id="GO:0005886">
    <property type="term" value="C:plasma membrane"/>
    <property type="evidence" value="ECO:0007669"/>
    <property type="project" value="UniProtKB-SubCell"/>
</dbReference>
<proteinExistence type="inferred from homology"/>
<accession>A0A381RUI4</accession>
<dbReference type="Pfam" id="PF02417">
    <property type="entry name" value="Chromate_transp"/>
    <property type="match status" value="1"/>
</dbReference>
<dbReference type="PANTHER" id="PTHR33567">
    <property type="entry name" value="CHROMATE ION TRANSPORTER (EUROFUNG)"/>
    <property type="match status" value="1"/>
</dbReference>
<dbReference type="InterPro" id="IPR003370">
    <property type="entry name" value="Chromate_transpt"/>
</dbReference>
<feature type="transmembrane region" description="Helical" evidence="7">
    <location>
        <begin position="70"/>
        <end position="92"/>
    </location>
</feature>
<dbReference type="InterPro" id="IPR014047">
    <property type="entry name" value="Chr_Tranpt_l_chain"/>
</dbReference>
<dbReference type="PANTHER" id="PTHR33567:SF3">
    <property type="entry name" value="CHROMATE ION TRANSPORTER (EUROFUNG)"/>
    <property type="match status" value="1"/>
</dbReference>
<evidence type="ECO:0000313" key="8">
    <source>
        <dbReference type="EMBL" id="SUZ94801.1"/>
    </source>
</evidence>
<comment type="similarity">
    <text evidence="2">Belongs to the chromate ion transporter (CHR) (TC 2.A.51) family.</text>
</comment>
<keyword evidence="6 7" id="KW-0472">Membrane</keyword>
<protein>
    <recommendedName>
        <fullName evidence="9">Chromate transporter</fullName>
    </recommendedName>
</protein>
<evidence type="ECO:0000256" key="4">
    <source>
        <dbReference type="ARBA" id="ARBA00022692"/>
    </source>
</evidence>
<dbReference type="NCBIfam" id="TIGR00937">
    <property type="entry name" value="2A51"/>
    <property type="match status" value="1"/>
</dbReference>
<evidence type="ECO:0000256" key="3">
    <source>
        <dbReference type="ARBA" id="ARBA00022475"/>
    </source>
</evidence>
<feature type="transmembrane region" description="Helical" evidence="7">
    <location>
        <begin position="30"/>
        <end position="50"/>
    </location>
</feature>
<dbReference type="EMBL" id="UINC01002267">
    <property type="protein sequence ID" value="SUZ94801.1"/>
    <property type="molecule type" value="Genomic_DNA"/>
</dbReference>
<keyword evidence="4 7" id="KW-0812">Transmembrane</keyword>
<feature type="transmembrane region" description="Helical" evidence="7">
    <location>
        <begin position="104"/>
        <end position="123"/>
    </location>
</feature>
<gene>
    <name evidence="8" type="ORF">METZ01_LOCUS47655</name>
</gene>
<feature type="transmembrane region" description="Helical" evidence="7">
    <location>
        <begin position="6"/>
        <end position="23"/>
    </location>
</feature>
<keyword evidence="3" id="KW-1003">Cell membrane</keyword>
<organism evidence="8">
    <name type="scientific">marine metagenome</name>
    <dbReference type="NCBI Taxonomy" id="408172"/>
    <lineage>
        <taxon>unclassified sequences</taxon>
        <taxon>metagenomes</taxon>
        <taxon>ecological metagenomes</taxon>
    </lineage>
</organism>
<feature type="transmembrane region" description="Helical" evidence="7">
    <location>
        <begin position="159"/>
        <end position="187"/>
    </location>
</feature>
<evidence type="ECO:0000256" key="2">
    <source>
        <dbReference type="ARBA" id="ARBA00005262"/>
    </source>
</evidence>
<comment type="subcellular location">
    <subcellularLocation>
        <location evidence="1">Cell membrane</location>
        <topology evidence="1">Multi-pass membrane protein</topology>
    </subcellularLocation>
</comment>
<evidence type="ECO:0008006" key="9">
    <source>
        <dbReference type="Google" id="ProtNLM"/>
    </source>
</evidence>